<feature type="repeat" description="TPR" evidence="5">
    <location>
        <begin position="202"/>
        <end position="235"/>
    </location>
</feature>
<protein>
    <submittedName>
        <fullName evidence="6">Tetratricopeptide repeat protein</fullName>
    </submittedName>
</protein>
<evidence type="ECO:0000313" key="6">
    <source>
        <dbReference type="EMBL" id="RAO78614.1"/>
    </source>
</evidence>
<dbReference type="EMBL" id="QLOE01000010">
    <property type="protein sequence ID" value="RAO78614.1"/>
    <property type="molecule type" value="Genomic_DNA"/>
</dbReference>
<keyword evidence="7" id="KW-1185">Reference proteome</keyword>
<evidence type="ECO:0000256" key="5">
    <source>
        <dbReference type="PROSITE-ProRule" id="PRU00339"/>
    </source>
</evidence>
<name>A0A328PGS4_9EURY</name>
<sequence length="296" mass="34024">MLGNKMISILGLFDLFGRGRSLEDYIRRLQELWEEEFDILLSIAGYYLDEGEHENAMEYLEKAFKVAVEMDDKELEAVVLDFMGDVYLDKREMDIAIEYFKEAFKIYSSIKSPRKAEMKEKISEVEKMKEAIEMAELHKKFEETPKIFEPGKLEVDIDKIIPKLRTLLGRLESEYKPSEGTIEELKEALDIATAINDESGEASILLTLGTRSFEDKNYDDAFNYFERAAEIFAKKGNKMPLGVVNVFLGVIHFIKGNEEEALENFRNAIKLFGSSDDSKASRLVADICRLLYRVKG</sequence>
<organism evidence="6 7">
    <name type="scientific">Methanothermobacter tenebrarum</name>
    <dbReference type="NCBI Taxonomy" id="680118"/>
    <lineage>
        <taxon>Archaea</taxon>
        <taxon>Methanobacteriati</taxon>
        <taxon>Methanobacteriota</taxon>
        <taxon>Methanomada group</taxon>
        <taxon>Methanobacteria</taxon>
        <taxon>Methanobacteriales</taxon>
        <taxon>Methanobacteriaceae</taxon>
        <taxon>Methanothermobacter</taxon>
    </lineage>
</organism>
<comment type="caution">
    <text evidence="6">The sequence shown here is derived from an EMBL/GenBank/DDBJ whole genome shotgun (WGS) entry which is preliminary data.</text>
</comment>
<dbReference type="PROSITE" id="PS50005">
    <property type="entry name" value="TPR"/>
    <property type="match status" value="2"/>
</dbReference>
<evidence type="ECO:0000256" key="2">
    <source>
        <dbReference type="ARBA" id="ARBA00022490"/>
    </source>
</evidence>
<dbReference type="InterPro" id="IPR051476">
    <property type="entry name" value="Bac_ResReg_Asp_Phosphatase"/>
</dbReference>
<dbReference type="PANTHER" id="PTHR46630:SF1">
    <property type="entry name" value="TETRATRICOPEPTIDE REPEAT PROTEIN 29"/>
    <property type="match status" value="1"/>
</dbReference>
<dbReference type="Pfam" id="PF13181">
    <property type="entry name" value="TPR_8"/>
    <property type="match status" value="1"/>
</dbReference>
<dbReference type="PANTHER" id="PTHR46630">
    <property type="entry name" value="TETRATRICOPEPTIDE REPEAT PROTEIN 29"/>
    <property type="match status" value="1"/>
</dbReference>
<keyword evidence="3" id="KW-0677">Repeat</keyword>
<keyword evidence="4 5" id="KW-0802">TPR repeat</keyword>
<keyword evidence="2" id="KW-0963">Cytoplasm</keyword>
<dbReference type="Proteomes" id="UP000249782">
    <property type="component" value="Unassembled WGS sequence"/>
</dbReference>
<proteinExistence type="predicted"/>
<dbReference type="AlphaFoldDB" id="A0A328PGS4"/>
<dbReference type="SUPFAM" id="SSF48452">
    <property type="entry name" value="TPR-like"/>
    <property type="match status" value="1"/>
</dbReference>
<dbReference type="InterPro" id="IPR011990">
    <property type="entry name" value="TPR-like_helical_dom_sf"/>
</dbReference>
<evidence type="ECO:0000256" key="4">
    <source>
        <dbReference type="ARBA" id="ARBA00022803"/>
    </source>
</evidence>
<dbReference type="Pfam" id="PF13424">
    <property type="entry name" value="TPR_12"/>
    <property type="match status" value="1"/>
</dbReference>
<dbReference type="Gene3D" id="1.25.40.10">
    <property type="entry name" value="Tetratricopeptide repeat domain"/>
    <property type="match status" value="2"/>
</dbReference>
<dbReference type="GO" id="GO:0005737">
    <property type="term" value="C:cytoplasm"/>
    <property type="evidence" value="ECO:0007669"/>
    <property type="project" value="UniProtKB-SubCell"/>
</dbReference>
<accession>A0A328PGS4</accession>
<dbReference type="SMART" id="SM00028">
    <property type="entry name" value="TPR"/>
    <property type="match status" value="4"/>
</dbReference>
<evidence type="ECO:0000256" key="3">
    <source>
        <dbReference type="ARBA" id="ARBA00022737"/>
    </source>
</evidence>
<dbReference type="InterPro" id="IPR019734">
    <property type="entry name" value="TPR_rpt"/>
</dbReference>
<feature type="repeat" description="TPR" evidence="5">
    <location>
        <begin position="77"/>
        <end position="110"/>
    </location>
</feature>
<evidence type="ECO:0000256" key="1">
    <source>
        <dbReference type="ARBA" id="ARBA00004496"/>
    </source>
</evidence>
<gene>
    <name evidence="6" type="ORF">DPC56_07080</name>
</gene>
<evidence type="ECO:0000313" key="7">
    <source>
        <dbReference type="Proteomes" id="UP000249782"/>
    </source>
</evidence>
<reference evidence="6 7" key="1">
    <citation type="submission" date="2018-06" db="EMBL/GenBank/DDBJ databases">
        <title>Draft genome sequence of hyperthermophilic methanogen Methanothermobacter tenebrarum sp. MCM-B 1447.</title>
        <authorList>
            <person name="Pore S.D."/>
            <person name="Dagar S."/>
            <person name="Dhakephalkar P.K."/>
        </authorList>
    </citation>
    <scope>NUCLEOTIDE SEQUENCE [LARGE SCALE GENOMIC DNA]</scope>
    <source>
        <strain evidence="6 7">MCM B 1447</strain>
    </source>
</reference>
<comment type="subcellular location">
    <subcellularLocation>
        <location evidence="1">Cytoplasm</location>
    </subcellularLocation>
</comment>